<dbReference type="InterPro" id="IPR047057">
    <property type="entry name" value="MerR_fam"/>
</dbReference>
<organism evidence="3 4">
    <name type="scientific">Stackebrandtia albiflava</name>
    <dbReference type="NCBI Taxonomy" id="406432"/>
    <lineage>
        <taxon>Bacteria</taxon>
        <taxon>Bacillati</taxon>
        <taxon>Actinomycetota</taxon>
        <taxon>Actinomycetes</taxon>
        <taxon>Glycomycetales</taxon>
        <taxon>Glycomycetaceae</taxon>
        <taxon>Stackebrandtia</taxon>
    </lineage>
</organism>
<dbReference type="InterPro" id="IPR009061">
    <property type="entry name" value="DNA-bd_dom_put_sf"/>
</dbReference>
<keyword evidence="4" id="KW-1185">Reference proteome</keyword>
<dbReference type="PANTHER" id="PTHR30204:SF98">
    <property type="entry name" value="HTH-TYPE TRANSCRIPTIONAL REGULATOR ADHR"/>
    <property type="match status" value="1"/>
</dbReference>
<dbReference type="InterPro" id="IPR000551">
    <property type="entry name" value="MerR-type_HTH_dom"/>
</dbReference>
<name>A0A562VDI9_9ACTN</name>
<evidence type="ECO:0000313" key="3">
    <source>
        <dbReference type="EMBL" id="TWJ15949.1"/>
    </source>
</evidence>
<dbReference type="OrthoDB" id="9802944at2"/>
<dbReference type="EMBL" id="VLLL01000005">
    <property type="protein sequence ID" value="TWJ15949.1"/>
    <property type="molecule type" value="Genomic_DNA"/>
</dbReference>
<dbReference type="PROSITE" id="PS50937">
    <property type="entry name" value="HTH_MERR_2"/>
    <property type="match status" value="1"/>
</dbReference>
<proteinExistence type="predicted"/>
<dbReference type="PRINTS" id="PR00040">
    <property type="entry name" value="HTHMERR"/>
</dbReference>
<protein>
    <submittedName>
        <fullName evidence="3">DNA-binding transcriptional MerR regulator</fullName>
    </submittedName>
</protein>
<dbReference type="Gene3D" id="1.10.1660.10">
    <property type="match status" value="1"/>
</dbReference>
<reference evidence="3 4" key="1">
    <citation type="journal article" date="2013" name="Stand. Genomic Sci.">
        <title>Genomic Encyclopedia of Type Strains, Phase I: The one thousand microbial genomes (KMG-I) project.</title>
        <authorList>
            <person name="Kyrpides N.C."/>
            <person name="Woyke T."/>
            <person name="Eisen J.A."/>
            <person name="Garrity G."/>
            <person name="Lilburn T.G."/>
            <person name="Beck B.J."/>
            <person name="Whitman W.B."/>
            <person name="Hugenholtz P."/>
            <person name="Klenk H.P."/>
        </authorList>
    </citation>
    <scope>NUCLEOTIDE SEQUENCE [LARGE SCALE GENOMIC DNA]</scope>
    <source>
        <strain evidence="3 4">DSM 45044</strain>
    </source>
</reference>
<dbReference type="SUPFAM" id="SSF46955">
    <property type="entry name" value="Putative DNA-binding domain"/>
    <property type="match status" value="1"/>
</dbReference>
<dbReference type="AlphaFoldDB" id="A0A562VDI9"/>
<dbReference type="Proteomes" id="UP000321617">
    <property type="component" value="Unassembled WGS sequence"/>
</dbReference>
<accession>A0A562VDI9</accession>
<dbReference type="RefSeq" id="WP_147135501.1">
    <property type="nucleotide sequence ID" value="NZ_BAABIJ010000001.1"/>
</dbReference>
<evidence type="ECO:0000313" key="4">
    <source>
        <dbReference type="Proteomes" id="UP000321617"/>
    </source>
</evidence>
<dbReference type="PANTHER" id="PTHR30204">
    <property type="entry name" value="REDOX-CYCLING DRUG-SENSING TRANSCRIPTIONAL ACTIVATOR SOXR"/>
    <property type="match status" value="1"/>
</dbReference>
<keyword evidence="1 3" id="KW-0238">DNA-binding</keyword>
<evidence type="ECO:0000256" key="1">
    <source>
        <dbReference type="ARBA" id="ARBA00023125"/>
    </source>
</evidence>
<sequence length="127" mass="14307">MTVLTGSPPRHGIGEAARRSGFSMDTLRYYEKIGLLVDIARTSTGQRCFSDADLGWLRMLRCLRDTGMPVAEMQRFTQLCRAGDHTVPERVALLERHNARVEEHLRDLREKQAGIAAKIAHYRGLSA</sequence>
<feature type="domain" description="HTH merR-type" evidence="2">
    <location>
        <begin position="10"/>
        <end position="79"/>
    </location>
</feature>
<dbReference type="SMART" id="SM00422">
    <property type="entry name" value="HTH_MERR"/>
    <property type="match status" value="1"/>
</dbReference>
<dbReference type="CDD" id="cd01109">
    <property type="entry name" value="HTH_YyaN"/>
    <property type="match status" value="1"/>
</dbReference>
<gene>
    <name evidence="3" type="ORF">LX16_1669</name>
</gene>
<dbReference type="Pfam" id="PF13411">
    <property type="entry name" value="MerR_1"/>
    <property type="match status" value="1"/>
</dbReference>
<dbReference type="GO" id="GO:0003700">
    <property type="term" value="F:DNA-binding transcription factor activity"/>
    <property type="evidence" value="ECO:0007669"/>
    <property type="project" value="InterPro"/>
</dbReference>
<dbReference type="GO" id="GO:0003677">
    <property type="term" value="F:DNA binding"/>
    <property type="evidence" value="ECO:0007669"/>
    <property type="project" value="UniProtKB-KW"/>
</dbReference>
<evidence type="ECO:0000259" key="2">
    <source>
        <dbReference type="PROSITE" id="PS50937"/>
    </source>
</evidence>
<comment type="caution">
    <text evidence="3">The sequence shown here is derived from an EMBL/GenBank/DDBJ whole genome shotgun (WGS) entry which is preliminary data.</text>
</comment>